<protein>
    <recommendedName>
        <fullName evidence="4">Lipoprotein</fullName>
    </recommendedName>
</protein>
<keyword evidence="3" id="KW-1185">Reference proteome</keyword>
<reference evidence="2" key="1">
    <citation type="submission" date="2022-06" db="EMBL/GenBank/DDBJ databases">
        <title>Genome sequencing of Brevibacillus sp. BB3-R1.</title>
        <authorList>
            <person name="Heo J."/>
            <person name="Lee D."/>
            <person name="Won M."/>
            <person name="Han B.-H."/>
            <person name="Hong S.-B."/>
            <person name="Kwon S.-W."/>
        </authorList>
    </citation>
    <scope>NUCLEOTIDE SEQUENCE</scope>
    <source>
        <strain evidence="2">BB3-R1</strain>
    </source>
</reference>
<organism evidence="2 3">
    <name type="scientific">Brevibacillus ruminantium</name>
    <dbReference type="NCBI Taxonomy" id="2950604"/>
    <lineage>
        <taxon>Bacteria</taxon>
        <taxon>Bacillati</taxon>
        <taxon>Bacillota</taxon>
        <taxon>Bacilli</taxon>
        <taxon>Bacillales</taxon>
        <taxon>Paenibacillaceae</taxon>
        <taxon>Brevibacillus</taxon>
    </lineage>
</organism>
<name>A0ABY4WBP7_9BACL</name>
<dbReference type="PROSITE" id="PS51257">
    <property type="entry name" value="PROKAR_LIPOPROTEIN"/>
    <property type="match status" value="1"/>
</dbReference>
<evidence type="ECO:0000256" key="1">
    <source>
        <dbReference type="SAM" id="SignalP"/>
    </source>
</evidence>
<accession>A0ABY4WBP7</accession>
<dbReference type="Proteomes" id="UP001056500">
    <property type="component" value="Chromosome"/>
</dbReference>
<dbReference type="EMBL" id="CP098755">
    <property type="protein sequence ID" value="USG64261.1"/>
    <property type="molecule type" value="Genomic_DNA"/>
</dbReference>
<evidence type="ECO:0008006" key="4">
    <source>
        <dbReference type="Google" id="ProtNLM"/>
    </source>
</evidence>
<evidence type="ECO:0000313" key="2">
    <source>
        <dbReference type="EMBL" id="USG64261.1"/>
    </source>
</evidence>
<feature type="chain" id="PRO_5045110600" description="Lipoprotein" evidence="1">
    <location>
        <begin position="24"/>
        <end position="272"/>
    </location>
</feature>
<feature type="signal peptide" evidence="1">
    <location>
        <begin position="1"/>
        <end position="23"/>
    </location>
</feature>
<proteinExistence type="predicted"/>
<dbReference type="RefSeq" id="WP_251871375.1">
    <property type="nucleotide sequence ID" value="NZ_CP098755.1"/>
</dbReference>
<evidence type="ECO:0000313" key="3">
    <source>
        <dbReference type="Proteomes" id="UP001056500"/>
    </source>
</evidence>
<keyword evidence="1" id="KW-0732">Signal</keyword>
<sequence>MRKRATVLFALSALLGASLLSGCGTYESGPKAFASTNYGTSTDMTAPQQTESAAEWLRTALENAKTDEHAQQFWYKGFVKNYILNRTTTSMFDGAVRNPDGYNVDARIARQDYQYYRIGDKRYVRVKDAWMTARETPLDFDVWAGFEDWLPFMDQAVQLKDDKVYGTVCVPFQLKMTGTDWLAKSSSPLFEPLKQQLAERSDIEYLLKDSTIKTTFWIGKDDRLIHQYETWIILPMPGGGTMDQQVQFQMYKYDDPGIHIKNPEEVEKYLLY</sequence>
<gene>
    <name evidence="2" type="ORF">NDK47_19165</name>
</gene>